<keyword evidence="2" id="KW-0812">Transmembrane</keyword>
<evidence type="ECO:0000313" key="4">
    <source>
        <dbReference type="Proteomes" id="UP000594342"/>
    </source>
</evidence>
<gene>
    <name evidence="3" type="ORF">YASMINEVIRUS_417</name>
</gene>
<organism evidence="3 4">
    <name type="scientific">Yasminevirus sp. GU-2018</name>
    <dbReference type="NCBI Taxonomy" id="2420051"/>
    <lineage>
        <taxon>Viruses</taxon>
        <taxon>Varidnaviria</taxon>
        <taxon>Bamfordvirae</taxon>
        <taxon>Nucleocytoviricota</taxon>
        <taxon>Megaviricetes</taxon>
        <taxon>Imitervirales</taxon>
        <taxon>Mimiviridae</taxon>
        <taxon>Klosneuvirinae</taxon>
        <taxon>Yasminevirus</taxon>
        <taxon>Yasminevirus saudimassiliense</taxon>
    </lineage>
</organism>
<dbReference type="Proteomes" id="UP000594342">
    <property type="component" value="Unassembled WGS sequence"/>
</dbReference>
<comment type="caution">
    <text evidence="3">The sequence shown here is derived from an EMBL/GenBank/DDBJ whole genome shotgun (WGS) entry which is preliminary data.</text>
</comment>
<accession>A0A5K0U8Y9</accession>
<feature type="compositionally biased region" description="Basic residues" evidence="1">
    <location>
        <begin position="414"/>
        <end position="425"/>
    </location>
</feature>
<feature type="compositionally biased region" description="Basic and acidic residues" evidence="1">
    <location>
        <begin position="282"/>
        <end position="313"/>
    </location>
</feature>
<keyword evidence="2" id="KW-1133">Transmembrane helix</keyword>
<name>A0A5K0U8Y9_9VIRU</name>
<proteinExistence type="predicted"/>
<dbReference type="EMBL" id="UPSH01000001">
    <property type="protein sequence ID" value="VBB17954.1"/>
    <property type="molecule type" value="Genomic_DNA"/>
</dbReference>
<evidence type="ECO:0000256" key="2">
    <source>
        <dbReference type="SAM" id="Phobius"/>
    </source>
</evidence>
<protein>
    <submittedName>
        <fullName evidence="3">Uncharacterized protein</fullName>
    </submittedName>
</protein>
<feature type="compositionally biased region" description="Basic and acidic residues" evidence="1">
    <location>
        <begin position="248"/>
        <end position="265"/>
    </location>
</feature>
<feature type="compositionally biased region" description="Basic and acidic residues" evidence="1">
    <location>
        <begin position="329"/>
        <end position="349"/>
    </location>
</feature>
<keyword evidence="4" id="KW-1185">Reference proteome</keyword>
<sequence>MSSTKSRIGQNTVLNTGPSSNLSTGSTSKISYVSMSNTAQKTNGTKNNIDVIAMQDHVSKAGDLSSKKDRFNVSKFNTVNSGDGLHYRSKSSVYNNTGEETGYRSPNIPLLIFDLIFLPIHILRMILIYFWGSKYNLKGFQFLDVIMHSDNPYFNQEDCRMIDTIGGDYRITIRDDSRIFPADLDKYFVIKRDILTPKTQNGSGERYDDTKSNGSNSSDLSVLSGSSVSIESGNMADNKTQNQKAKPAQRDEKIIVGSTREKLQSEWDVNSEDVEDDDDDANISKKGEKGDADKKSPFSKKIDVSSKKDDSKTKSRSTKKSGNDVDDNLADHLDIESEESHKKTKKVENTESEEDSEIEDTQNTDDVDDLDDLDDDDSESGDSEDSENSDSSSDSDETDETNDTDDSDVNDKKSRSKKLTSHKTGSKQTKQSGSKQSNVKKDDNTKLKIKKKDTDKRVEIKGVNYFESNEEDKKTSVSGQKKRGDILDSIRDELNSAFDDE</sequence>
<feature type="compositionally biased region" description="Acidic residues" evidence="1">
    <location>
        <begin position="269"/>
        <end position="281"/>
    </location>
</feature>
<feature type="compositionally biased region" description="Acidic residues" evidence="1">
    <location>
        <begin position="350"/>
        <end position="408"/>
    </location>
</feature>
<reference evidence="3 4" key="1">
    <citation type="submission" date="2018-10" db="EMBL/GenBank/DDBJ databases">
        <authorList>
            <consortium name="IHU Genomes"/>
        </authorList>
    </citation>
    <scope>NUCLEOTIDE SEQUENCE [LARGE SCALE GENOMIC DNA]</scope>
    <source>
        <strain evidence="3 4">A1</strain>
    </source>
</reference>
<evidence type="ECO:0000313" key="3">
    <source>
        <dbReference type="EMBL" id="VBB17954.1"/>
    </source>
</evidence>
<feature type="compositionally biased region" description="Low complexity" evidence="1">
    <location>
        <begin position="212"/>
        <end position="229"/>
    </location>
</feature>
<keyword evidence="2" id="KW-0472">Membrane</keyword>
<feature type="region of interest" description="Disordered" evidence="1">
    <location>
        <begin position="199"/>
        <end position="454"/>
    </location>
</feature>
<evidence type="ECO:0000256" key="1">
    <source>
        <dbReference type="SAM" id="MobiDB-lite"/>
    </source>
</evidence>
<feature type="compositionally biased region" description="Polar residues" evidence="1">
    <location>
        <begin position="230"/>
        <end position="244"/>
    </location>
</feature>
<feature type="transmembrane region" description="Helical" evidence="2">
    <location>
        <begin position="110"/>
        <end position="132"/>
    </location>
</feature>
<feature type="region of interest" description="Disordered" evidence="1">
    <location>
        <begin position="1"/>
        <end position="26"/>
    </location>
</feature>
<feature type="compositionally biased region" description="Low complexity" evidence="1">
    <location>
        <begin position="426"/>
        <end position="437"/>
    </location>
</feature>
<feature type="compositionally biased region" description="Basic and acidic residues" evidence="1">
    <location>
        <begin position="439"/>
        <end position="454"/>
    </location>
</feature>